<keyword evidence="1" id="KW-0732">Signal</keyword>
<comment type="caution">
    <text evidence="2">The sequence shown here is derived from an EMBL/GenBank/DDBJ whole genome shotgun (WGS) entry which is preliminary data.</text>
</comment>
<dbReference type="PATRIC" id="fig|1353533.3.peg.802"/>
<dbReference type="Proteomes" id="UP000017820">
    <property type="component" value="Unassembled WGS sequence"/>
</dbReference>
<proteinExistence type="predicted"/>
<feature type="signal peptide" evidence="1">
    <location>
        <begin position="1"/>
        <end position="23"/>
    </location>
</feature>
<name>V4HX73_PSEL2</name>
<dbReference type="GeneID" id="29921622"/>
<evidence type="ECO:0000313" key="2">
    <source>
        <dbReference type="EMBL" id="ESP94378.1"/>
    </source>
</evidence>
<dbReference type="AlphaFoldDB" id="V4HX73"/>
<dbReference type="EMBL" id="AUSV01000013">
    <property type="protein sequence ID" value="ESP94378.1"/>
    <property type="molecule type" value="Genomic_DNA"/>
</dbReference>
<evidence type="ECO:0000313" key="3">
    <source>
        <dbReference type="Proteomes" id="UP000017820"/>
    </source>
</evidence>
<protein>
    <submittedName>
        <fullName evidence="2">Uncharacterized protein</fullName>
    </submittedName>
</protein>
<organism evidence="2 3">
    <name type="scientific">Pseudoalteromonas luteoviolacea (strain 2ta16)</name>
    <dbReference type="NCBI Taxonomy" id="1353533"/>
    <lineage>
        <taxon>Bacteria</taxon>
        <taxon>Pseudomonadati</taxon>
        <taxon>Pseudomonadota</taxon>
        <taxon>Gammaproteobacteria</taxon>
        <taxon>Alteromonadales</taxon>
        <taxon>Pseudoalteromonadaceae</taxon>
        <taxon>Pseudoalteromonas</taxon>
    </lineage>
</organism>
<evidence type="ECO:0000256" key="1">
    <source>
        <dbReference type="SAM" id="SignalP"/>
    </source>
</evidence>
<dbReference type="RefSeq" id="WP_023397766.1">
    <property type="nucleotide sequence ID" value="NZ_AUSV01000013.1"/>
</dbReference>
<feature type="chain" id="PRO_5004718791" evidence="1">
    <location>
        <begin position="24"/>
        <end position="111"/>
    </location>
</feature>
<reference evidence="2 3" key="1">
    <citation type="submission" date="2013-07" db="EMBL/GenBank/DDBJ databases">
        <title>Draft genome sequence of Pseudoalteromonas luteoviolacea 2ta16.</title>
        <authorList>
            <person name="Allen E.E."/>
            <person name="Azam F."/>
            <person name="Podell S."/>
        </authorList>
    </citation>
    <scope>NUCLEOTIDE SEQUENCE [LARGE SCALE GENOMIC DNA]</scope>
    <source>
        <strain evidence="2 3">2ta16</strain>
    </source>
</reference>
<accession>V4HX73</accession>
<sequence>MKQYFSSLVIFLLFCSSINPALACRPDIGGILTESKNEIVEALQPMYAISPSDIADIYQVDVNMKWIHTDLGRDCPDQYVLQFQVLLKDNRLFDITYITGIDNQIKVMELK</sequence>
<gene>
    <name evidence="2" type="ORF">PL2TA16_00378</name>
</gene>